<protein>
    <submittedName>
        <fullName evidence="2">Conjugal transfer protein TraD</fullName>
    </submittedName>
</protein>
<feature type="domain" description="TraD/TraG TraM recognition site" evidence="1">
    <location>
        <begin position="476"/>
        <end position="589"/>
    </location>
</feature>
<evidence type="ECO:0000313" key="2">
    <source>
        <dbReference type="EMBL" id="QDZ92990.1"/>
    </source>
</evidence>
<accession>A0A5B8R298</accession>
<dbReference type="AlphaFoldDB" id="A0A5B8R298"/>
<gene>
    <name evidence="2" type="ORF">D0436_22470</name>
</gene>
<sequence length="624" mass="69264">MSKSIETNGLFMENMYRPIYEIQSSYAWAGASLFTAGSWVYHGVSGHDVSMVAVSVIAATAGMSVKRLKEALPQIRRQIKLVYNYQYLIESSALWELSKTQRDKAFFGRGFEWTITEANRAYQLVGKRPEHAKGFLPWAVRRALKKVEADTEKLEGRPWIQGCGDEQDLWLDASLFWSHSFYTGLPGAGKTTMLTLNSVGALYRGNSVLVLDPKNDPNWKNRLRAEAKRLGVPFYYFNIAEPSQSVRIDPLVNFTVTTEIASRLANVLEKGSGSSEGFRSYAWDSFYVTAEALRFIGKRPSIKMVADYMLNRKSELATEALSKIMTMHYGPDWYANMATQIAEEGRGSLLSGLIMRYQQVLIPDDKGEDAVSSFIGFLTHDQSHQSKMLATTKPMLTQLTAAPLDKMLSPDPNDTEDERPIIDIKKFIDTGGVLYIATDSSGNPAISAATSKLIMEDTCAAAASRYNYEGGKGVRVSVFGDEIHSALSDGLINLAAMGRGAGFELHLSTQGVPDLIDKAGEAVASRVLSLTANWFCLRARDDITRERFAALLPEYPIKSKQWQLSSNTDSTSKLHNFSGSVGERIMEADKPAYPLSLMSELPKLQYVARLANGKTYQCRIPILL</sequence>
<dbReference type="SUPFAM" id="SSF52540">
    <property type="entry name" value="P-loop containing nucleoside triphosphate hydrolases"/>
    <property type="match status" value="1"/>
</dbReference>
<dbReference type="CDD" id="cd01127">
    <property type="entry name" value="TrwB_TraG_TraD_VirD4"/>
    <property type="match status" value="1"/>
</dbReference>
<dbReference type="InterPro" id="IPR022458">
    <property type="entry name" value="Conjugative_coupling_TraG/TraD"/>
</dbReference>
<reference evidence="2" key="1">
    <citation type="journal article" date="2019" name="Ecotoxicol. Environ. Saf.">
        <title>Microbial characterization of heavy metal resistant bacterial strains isolated from an electroplating wastewater treatment plant.</title>
        <authorList>
            <person name="Cai X."/>
            <person name="Zheng X."/>
            <person name="Zhang D."/>
            <person name="Iqbal W."/>
            <person name="Liu C."/>
            <person name="Yang B."/>
            <person name="Zhao X."/>
            <person name="Lu X."/>
            <person name="Mao Y."/>
        </authorList>
    </citation>
    <scope>NUCLEOTIDE SEQUENCE [LARGE SCALE GENOMIC DNA]</scope>
    <source>
        <strain evidence="2">Ni1-3</strain>
    </source>
</reference>
<evidence type="ECO:0000259" key="1">
    <source>
        <dbReference type="Pfam" id="PF12696"/>
    </source>
</evidence>
<dbReference type="Pfam" id="PF12696">
    <property type="entry name" value="TraG-D_C"/>
    <property type="match status" value="1"/>
</dbReference>
<dbReference type="RefSeq" id="WP_208660809.1">
    <property type="nucleotide sequence ID" value="NZ_CP076856.1"/>
</dbReference>
<dbReference type="InterPro" id="IPR027417">
    <property type="entry name" value="P-loop_NTPase"/>
</dbReference>
<name>A0A5B8R298_9GAMM</name>
<organism evidence="2">
    <name type="scientific">Shewanella decolorationis</name>
    <dbReference type="NCBI Taxonomy" id="256839"/>
    <lineage>
        <taxon>Bacteria</taxon>
        <taxon>Pseudomonadati</taxon>
        <taxon>Pseudomonadota</taxon>
        <taxon>Gammaproteobacteria</taxon>
        <taxon>Alteromonadales</taxon>
        <taxon>Shewanellaceae</taxon>
        <taxon>Shewanella</taxon>
    </lineage>
</organism>
<dbReference type="NCBIfam" id="TIGR03743">
    <property type="entry name" value="SXT_TraD"/>
    <property type="match status" value="1"/>
</dbReference>
<dbReference type="Gene3D" id="3.40.50.300">
    <property type="entry name" value="P-loop containing nucleotide triphosphate hydrolases"/>
    <property type="match status" value="1"/>
</dbReference>
<proteinExistence type="predicted"/>
<dbReference type="InterPro" id="IPR032689">
    <property type="entry name" value="TraG-D_C"/>
</dbReference>
<dbReference type="EMBL" id="CP031775">
    <property type="protein sequence ID" value="QDZ92990.1"/>
    <property type="molecule type" value="Genomic_DNA"/>
</dbReference>